<dbReference type="RefSeq" id="WP_038696575.1">
    <property type="nucleotide sequence ID" value="NZ_CP009286.1"/>
</dbReference>
<dbReference type="SUPFAM" id="SSF52540">
    <property type="entry name" value="P-loop containing nucleoside triphosphate hydrolases"/>
    <property type="match status" value="1"/>
</dbReference>
<proteinExistence type="predicted"/>
<feature type="domain" description="ABC transporter" evidence="4">
    <location>
        <begin position="14"/>
        <end position="245"/>
    </location>
</feature>
<dbReference type="PANTHER" id="PTHR42788">
    <property type="entry name" value="TAURINE IMPORT ATP-BINDING PROTEIN-RELATED"/>
    <property type="match status" value="1"/>
</dbReference>
<dbReference type="KEGG" id="pste:PSTEL_15940"/>
<dbReference type="EMBL" id="CP009286">
    <property type="protein sequence ID" value="AIQ64359.1"/>
    <property type="molecule type" value="Genomic_DNA"/>
</dbReference>
<dbReference type="Gene3D" id="3.40.50.300">
    <property type="entry name" value="P-loop containing nucleotide triphosphate hydrolases"/>
    <property type="match status" value="1"/>
</dbReference>
<dbReference type="InterPro" id="IPR050166">
    <property type="entry name" value="ABC_transporter_ATP-bind"/>
</dbReference>
<evidence type="ECO:0000259" key="4">
    <source>
        <dbReference type="PROSITE" id="PS50893"/>
    </source>
</evidence>
<dbReference type="InterPro" id="IPR027417">
    <property type="entry name" value="P-loop_NTPase"/>
</dbReference>
<dbReference type="InterPro" id="IPR003439">
    <property type="entry name" value="ABC_transporter-like_ATP-bd"/>
</dbReference>
<keyword evidence="2" id="KW-0547">Nucleotide-binding</keyword>
<evidence type="ECO:0000256" key="2">
    <source>
        <dbReference type="ARBA" id="ARBA00022741"/>
    </source>
</evidence>
<dbReference type="GO" id="GO:0016887">
    <property type="term" value="F:ATP hydrolysis activity"/>
    <property type="evidence" value="ECO:0007669"/>
    <property type="project" value="InterPro"/>
</dbReference>
<dbReference type="CDD" id="cd03293">
    <property type="entry name" value="ABC_NrtD_SsuB_transporters"/>
    <property type="match status" value="1"/>
</dbReference>
<evidence type="ECO:0000256" key="1">
    <source>
        <dbReference type="ARBA" id="ARBA00022448"/>
    </source>
</evidence>
<keyword evidence="3 5" id="KW-0067">ATP-binding</keyword>
<keyword evidence="6" id="KW-1185">Reference proteome</keyword>
<gene>
    <name evidence="5" type="ORF">PSTEL_15940</name>
</gene>
<name>A0A089N6J2_9BACL</name>
<dbReference type="Pfam" id="PF00005">
    <property type="entry name" value="ABC_tran"/>
    <property type="match status" value="1"/>
</dbReference>
<sequence>MSVQTEWGKPAGNVSISRVSRVYTDDSGSRVEALNDVSLEIEACSFVSFIGPSGCGKTTLMRLIAGLDECAAGELELDGVPIKGTNYERGYVFQQANLFPWMTLRQNIASGLKARKIYKQNASKPDQYLDLVGLKDFGGAYPHQVSGGMAQRASLARALINQPKVLMLDEPLGALDAFTRMNLQDELLRLWKLRGTTMLLVTHDVDEAVYLSDRIVVMTPGPGRIKEVIDVNLERPRDRNSPDFIAYRSKILESLHFGGKSRALEYYL</sequence>
<dbReference type="OrthoDB" id="18967at2"/>
<reference evidence="5 6" key="1">
    <citation type="submission" date="2014-08" db="EMBL/GenBank/DDBJ databases">
        <title>Comparative genomics of the Paenibacillus odorifer group.</title>
        <authorList>
            <person name="den Bakker H.C."/>
            <person name="Tsai Y.-C."/>
            <person name="Martin N."/>
            <person name="Korlach J."/>
            <person name="Wiedmann M."/>
        </authorList>
    </citation>
    <scope>NUCLEOTIDE SEQUENCE [LARGE SCALE GENOMIC DNA]</scope>
    <source>
        <strain evidence="5 6">DSM 14472</strain>
    </source>
</reference>
<dbReference type="Proteomes" id="UP000029507">
    <property type="component" value="Chromosome"/>
</dbReference>
<evidence type="ECO:0000313" key="5">
    <source>
        <dbReference type="EMBL" id="AIQ64359.1"/>
    </source>
</evidence>
<dbReference type="GO" id="GO:0005524">
    <property type="term" value="F:ATP binding"/>
    <property type="evidence" value="ECO:0007669"/>
    <property type="project" value="UniProtKB-KW"/>
</dbReference>
<dbReference type="STRING" id="169760.PSTEL_15940"/>
<keyword evidence="1" id="KW-0813">Transport</keyword>
<dbReference type="InterPro" id="IPR017871">
    <property type="entry name" value="ABC_transporter-like_CS"/>
</dbReference>
<evidence type="ECO:0000313" key="6">
    <source>
        <dbReference type="Proteomes" id="UP000029507"/>
    </source>
</evidence>
<dbReference type="PROSITE" id="PS50893">
    <property type="entry name" value="ABC_TRANSPORTER_2"/>
    <property type="match status" value="1"/>
</dbReference>
<dbReference type="PANTHER" id="PTHR42788:SF13">
    <property type="entry name" value="ALIPHATIC SULFONATES IMPORT ATP-BINDING PROTEIN SSUB"/>
    <property type="match status" value="1"/>
</dbReference>
<accession>A0A089N6J2</accession>
<organism evidence="5 6">
    <name type="scientific">Paenibacillus stellifer</name>
    <dbReference type="NCBI Taxonomy" id="169760"/>
    <lineage>
        <taxon>Bacteria</taxon>
        <taxon>Bacillati</taxon>
        <taxon>Bacillota</taxon>
        <taxon>Bacilli</taxon>
        <taxon>Bacillales</taxon>
        <taxon>Paenibacillaceae</taxon>
        <taxon>Paenibacillus</taxon>
    </lineage>
</organism>
<dbReference type="HOGENOM" id="CLU_000604_1_22_9"/>
<dbReference type="AlphaFoldDB" id="A0A089N6J2"/>
<protein>
    <submittedName>
        <fullName evidence="5">ABC transporter ATP-binding protein</fullName>
    </submittedName>
</protein>
<dbReference type="SMART" id="SM00382">
    <property type="entry name" value="AAA"/>
    <property type="match status" value="1"/>
</dbReference>
<dbReference type="InterPro" id="IPR003593">
    <property type="entry name" value="AAA+_ATPase"/>
</dbReference>
<dbReference type="PROSITE" id="PS00211">
    <property type="entry name" value="ABC_TRANSPORTER_1"/>
    <property type="match status" value="1"/>
</dbReference>
<evidence type="ECO:0000256" key="3">
    <source>
        <dbReference type="ARBA" id="ARBA00022840"/>
    </source>
</evidence>